<evidence type="ECO:0000256" key="1">
    <source>
        <dbReference type="SAM" id="MobiDB-lite"/>
    </source>
</evidence>
<feature type="region of interest" description="Disordered" evidence="1">
    <location>
        <begin position="635"/>
        <end position="658"/>
    </location>
</feature>
<feature type="compositionally biased region" description="Polar residues" evidence="1">
    <location>
        <begin position="452"/>
        <end position="465"/>
    </location>
</feature>
<dbReference type="GeneID" id="111255072"/>
<name>A0A7M7L7K2_VARDE</name>
<dbReference type="EnsemblMetazoa" id="XM_022816813">
    <property type="protein sequence ID" value="XP_022672548"/>
    <property type="gene ID" value="LOC111255072"/>
</dbReference>
<feature type="compositionally biased region" description="Low complexity" evidence="1">
    <location>
        <begin position="307"/>
        <end position="319"/>
    </location>
</feature>
<feature type="compositionally biased region" description="Basic and acidic residues" evidence="1">
    <location>
        <begin position="436"/>
        <end position="446"/>
    </location>
</feature>
<protein>
    <submittedName>
        <fullName evidence="2">Uncharacterized protein</fullName>
    </submittedName>
</protein>
<organism evidence="2 3">
    <name type="scientific">Varroa destructor</name>
    <name type="common">Honeybee mite</name>
    <dbReference type="NCBI Taxonomy" id="109461"/>
    <lineage>
        <taxon>Eukaryota</taxon>
        <taxon>Metazoa</taxon>
        <taxon>Ecdysozoa</taxon>
        <taxon>Arthropoda</taxon>
        <taxon>Chelicerata</taxon>
        <taxon>Arachnida</taxon>
        <taxon>Acari</taxon>
        <taxon>Parasitiformes</taxon>
        <taxon>Mesostigmata</taxon>
        <taxon>Gamasina</taxon>
        <taxon>Dermanyssoidea</taxon>
        <taxon>Varroidae</taxon>
        <taxon>Varroa</taxon>
    </lineage>
</organism>
<sequence length="658" mass="73005">MCNSSNFGEDDSSEESNGPVVLDTFGGESLSFERKNATVRGLFQPEVDCIADFSEGTDDVFFGSDFGNNENHDLITEQQKDVILESLMRDLSNVGTRLETRHKTYSSDCKVADQVCVNTGNFLAGNPEKEERQTKNNMTVPLDNFCKNLEAGIVTNDLRRPLLPEEQLARVAVNDPLKLSAQGSDVDPKFSKSPIIEVSLLGQSLEQRRASKDELSSSTGDQLCVVKTHRKSRLTADRALALVGDEVRLQRTTRRDLLKRNASSFAELDGGLTCFVLVERLEDVVAKMKRKARASPTKNKPLKDSGENSSTNNTSNRNNDNNEELDIFNGRIVINNNNGSNSKNTTRHDSHSHANCDEGDNLESREQKPSMSEIQEFAILRQQEPQARIWANHLGAGIQTRSSKSNIGKKEHNVNGFPLLPEALCQTNVDSGDPVFHSEDDGDPRSFADLFGNSSRTPQTTGQDQRSSRPDVLVSSLACTFMSVASTILSTRKRLETSSTPCRCSGRMLSRDSGFVDSEDSRASIIDSNSRLDDYWIRRRKHWEVTDIREEVRELLGFIPDDSPPPVLAPVHIPSGAQKVVTQINLGTKRRASKTLKKAVTPSVITTGKCNHMPKSKRARTLPAALDEGNLWQNRKKSNVTVSKRSGRSIRPAERMDM</sequence>
<feature type="region of interest" description="Disordered" evidence="1">
    <location>
        <begin position="289"/>
        <end position="371"/>
    </location>
</feature>
<dbReference type="Proteomes" id="UP000594260">
    <property type="component" value="Unplaced"/>
</dbReference>
<evidence type="ECO:0000313" key="3">
    <source>
        <dbReference type="Proteomes" id="UP000594260"/>
    </source>
</evidence>
<keyword evidence="3" id="KW-1185">Reference proteome</keyword>
<feature type="compositionally biased region" description="Low complexity" evidence="1">
    <location>
        <begin position="329"/>
        <end position="344"/>
    </location>
</feature>
<accession>A0A7M7L7K2</accession>
<evidence type="ECO:0000313" key="2">
    <source>
        <dbReference type="EnsemblMetazoa" id="XP_022672622"/>
    </source>
</evidence>
<dbReference type="KEGG" id="vde:111255072"/>
<dbReference type="EnsemblMetazoa" id="XM_022816745">
    <property type="protein sequence ID" value="XP_022672480"/>
    <property type="gene ID" value="LOC111255072"/>
</dbReference>
<dbReference type="RefSeq" id="XP_022672622.1">
    <property type="nucleotide sequence ID" value="XM_022816887.1"/>
</dbReference>
<dbReference type="InParanoid" id="A0A7M7L7K2"/>
<proteinExistence type="predicted"/>
<feature type="region of interest" description="Disordered" evidence="1">
    <location>
        <begin position="1"/>
        <end position="20"/>
    </location>
</feature>
<dbReference type="RefSeq" id="XP_022672548.1">
    <property type="nucleotide sequence ID" value="XM_022816813.1"/>
</dbReference>
<dbReference type="RefSeq" id="XP_022672480.1">
    <property type="nucleotide sequence ID" value="XM_022816745.1"/>
</dbReference>
<dbReference type="AlphaFoldDB" id="A0A7M7L7K2"/>
<dbReference type="EnsemblMetazoa" id="XM_022816887">
    <property type="protein sequence ID" value="XP_022672622"/>
    <property type="gene ID" value="LOC111255072"/>
</dbReference>
<dbReference type="OrthoDB" id="10668461at2759"/>
<feature type="region of interest" description="Disordered" evidence="1">
    <location>
        <begin position="430"/>
        <end position="469"/>
    </location>
</feature>
<feature type="compositionally biased region" description="Basic and acidic residues" evidence="1">
    <location>
        <begin position="346"/>
        <end position="368"/>
    </location>
</feature>
<reference evidence="2" key="1">
    <citation type="submission" date="2021-01" db="UniProtKB">
        <authorList>
            <consortium name="EnsemblMetazoa"/>
        </authorList>
    </citation>
    <scope>IDENTIFICATION</scope>
</reference>